<evidence type="ECO:0000313" key="1">
    <source>
        <dbReference type="EMBL" id="EMF09640.1"/>
    </source>
</evidence>
<organism evidence="1 2">
    <name type="scientific">Sphaerulina musiva (strain SO2202)</name>
    <name type="common">Poplar stem canker fungus</name>
    <name type="synonym">Septoria musiva</name>
    <dbReference type="NCBI Taxonomy" id="692275"/>
    <lineage>
        <taxon>Eukaryota</taxon>
        <taxon>Fungi</taxon>
        <taxon>Dikarya</taxon>
        <taxon>Ascomycota</taxon>
        <taxon>Pezizomycotina</taxon>
        <taxon>Dothideomycetes</taxon>
        <taxon>Dothideomycetidae</taxon>
        <taxon>Mycosphaerellales</taxon>
        <taxon>Mycosphaerellaceae</taxon>
        <taxon>Sphaerulina</taxon>
    </lineage>
</organism>
<keyword evidence="2" id="KW-1185">Reference proteome</keyword>
<dbReference type="AlphaFoldDB" id="N1QDQ1"/>
<dbReference type="EMBL" id="KB456269">
    <property type="protein sequence ID" value="EMF09640.1"/>
    <property type="molecule type" value="Genomic_DNA"/>
</dbReference>
<dbReference type="Proteomes" id="UP000016931">
    <property type="component" value="Unassembled WGS sequence"/>
</dbReference>
<reference evidence="1 2" key="1">
    <citation type="journal article" date="2012" name="PLoS Pathog.">
        <title>Diverse lifestyles and strategies of plant pathogenesis encoded in the genomes of eighteen Dothideomycetes fungi.</title>
        <authorList>
            <person name="Ohm R.A."/>
            <person name="Feau N."/>
            <person name="Henrissat B."/>
            <person name="Schoch C.L."/>
            <person name="Horwitz B.A."/>
            <person name="Barry K.W."/>
            <person name="Condon B.J."/>
            <person name="Copeland A.C."/>
            <person name="Dhillon B."/>
            <person name="Glaser F."/>
            <person name="Hesse C.N."/>
            <person name="Kosti I."/>
            <person name="LaButti K."/>
            <person name="Lindquist E.A."/>
            <person name="Lucas S."/>
            <person name="Salamov A.A."/>
            <person name="Bradshaw R.E."/>
            <person name="Ciuffetti L."/>
            <person name="Hamelin R.C."/>
            <person name="Kema G.H.J."/>
            <person name="Lawrence C."/>
            <person name="Scott J.A."/>
            <person name="Spatafora J.W."/>
            <person name="Turgeon B.G."/>
            <person name="de Wit P.J.G.M."/>
            <person name="Zhong S."/>
            <person name="Goodwin S.B."/>
            <person name="Grigoriev I.V."/>
        </authorList>
    </citation>
    <scope>NUCLEOTIDE SEQUENCE [LARGE SCALE GENOMIC DNA]</scope>
    <source>
        <strain evidence="1 2">SO2202</strain>
    </source>
</reference>
<evidence type="ECO:0000313" key="2">
    <source>
        <dbReference type="Proteomes" id="UP000016931"/>
    </source>
</evidence>
<sequence length="106" mass="12125">MLKGWMRPYASTKPITKAKHGTAVVSLDHIPAYLCLGPSSIITQWILPLFQFTAGGFMADSRHMALRPAAFPYEAHHNLQKRTCHRQRLFTLEHIVFFSRTSDHGY</sequence>
<gene>
    <name evidence="1" type="ORF">SEPMUDRAFT_151591</name>
</gene>
<dbReference type="RefSeq" id="XP_016757761.1">
    <property type="nucleotide sequence ID" value="XM_016906912.1"/>
</dbReference>
<dbReference type="GeneID" id="27904049"/>
<accession>N1QDQ1</accession>
<dbReference type="HOGENOM" id="CLU_2224835_0_0_1"/>
<name>N1QDQ1_SPHMS</name>
<proteinExistence type="predicted"/>
<protein>
    <submittedName>
        <fullName evidence="1">Uncharacterized protein</fullName>
    </submittedName>
</protein>